<comment type="similarity">
    <text evidence="3">Belongs to the INCENP family.</text>
</comment>
<dbReference type="AlphaFoldDB" id="A0A4V2MXV0"/>
<keyword evidence="5" id="KW-0159">Chromosome partition</keyword>
<evidence type="ECO:0000259" key="9">
    <source>
        <dbReference type="Pfam" id="PF03941"/>
    </source>
</evidence>
<feature type="compositionally biased region" description="Pro residues" evidence="8">
    <location>
        <begin position="551"/>
        <end position="572"/>
    </location>
</feature>
<feature type="compositionally biased region" description="Polar residues" evidence="8">
    <location>
        <begin position="522"/>
        <end position="547"/>
    </location>
</feature>
<feature type="region of interest" description="Disordered" evidence="8">
    <location>
        <begin position="781"/>
        <end position="1103"/>
    </location>
</feature>
<dbReference type="GO" id="GO:0007059">
    <property type="term" value="P:chromosome segregation"/>
    <property type="evidence" value="ECO:0007669"/>
    <property type="project" value="UniProtKB-KW"/>
</dbReference>
<dbReference type="InterPro" id="IPR005635">
    <property type="entry name" value="Inner_centromere_prot_ARK-bd"/>
</dbReference>
<evidence type="ECO:0000256" key="7">
    <source>
        <dbReference type="ARBA" id="ARBA00023242"/>
    </source>
</evidence>
<dbReference type="Proteomes" id="UP000292702">
    <property type="component" value="Unassembled WGS sequence"/>
</dbReference>
<keyword evidence="6" id="KW-0206">Cytoskeleton</keyword>
<protein>
    <recommendedName>
        <fullName evidence="9">Inner centromere protein ARK-binding domain-containing protein</fullName>
    </recommendedName>
</protein>
<feature type="region of interest" description="Disordered" evidence="8">
    <location>
        <begin position="214"/>
        <end position="235"/>
    </location>
</feature>
<evidence type="ECO:0000313" key="11">
    <source>
        <dbReference type="Proteomes" id="UP000292702"/>
    </source>
</evidence>
<comment type="subcellular location">
    <subcellularLocation>
        <location evidence="2">Cytoplasm</location>
        <location evidence="2">Cytoskeleton</location>
        <location evidence="2">Spindle</location>
    </subcellularLocation>
    <subcellularLocation>
        <location evidence="1">Nucleus</location>
    </subcellularLocation>
</comment>
<feature type="region of interest" description="Disordered" evidence="8">
    <location>
        <begin position="682"/>
        <end position="722"/>
    </location>
</feature>
<dbReference type="EMBL" id="RWJN01000005">
    <property type="protein sequence ID" value="TCD71547.1"/>
    <property type="molecule type" value="Genomic_DNA"/>
</dbReference>
<dbReference type="Pfam" id="PF03941">
    <property type="entry name" value="INCENP_ARK-bind"/>
    <property type="match status" value="1"/>
</dbReference>
<feature type="compositionally biased region" description="Basic and acidic residues" evidence="8">
    <location>
        <begin position="847"/>
        <end position="907"/>
    </location>
</feature>
<organism evidence="10 11">
    <name type="scientific">Steccherinum ochraceum</name>
    <dbReference type="NCBI Taxonomy" id="92696"/>
    <lineage>
        <taxon>Eukaryota</taxon>
        <taxon>Fungi</taxon>
        <taxon>Dikarya</taxon>
        <taxon>Basidiomycota</taxon>
        <taxon>Agaricomycotina</taxon>
        <taxon>Agaricomycetes</taxon>
        <taxon>Polyporales</taxon>
        <taxon>Steccherinaceae</taxon>
        <taxon>Steccherinum</taxon>
    </lineage>
</organism>
<feature type="region of interest" description="Disordered" evidence="8">
    <location>
        <begin position="635"/>
        <end position="657"/>
    </location>
</feature>
<name>A0A4V2MXV0_9APHY</name>
<dbReference type="PANTHER" id="PTHR13142">
    <property type="entry name" value="INNER CENTROMERE PROTEIN"/>
    <property type="match status" value="1"/>
</dbReference>
<evidence type="ECO:0000256" key="8">
    <source>
        <dbReference type="SAM" id="MobiDB-lite"/>
    </source>
</evidence>
<evidence type="ECO:0000256" key="5">
    <source>
        <dbReference type="ARBA" id="ARBA00022829"/>
    </source>
</evidence>
<evidence type="ECO:0000256" key="3">
    <source>
        <dbReference type="ARBA" id="ARBA00010042"/>
    </source>
</evidence>
<keyword evidence="11" id="KW-1185">Reference proteome</keyword>
<dbReference type="Gene3D" id="6.10.250.2990">
    <property type="match status" value="1"/>
</dbReference>
<feature type="region of interest" description="Disordered" evidence="8">
    <location>
        <begin position="467"/>
        <end position="579"/>
    </location>
</feature>
<dbReference type="GO" id="GO:0005634">
    <property type="term" value="C:nucleus"/>
    <property type="evidence" value="ECO:0007669"/>
    <property type="project" value="UniProtKB-SubCell"/>
</dbReference>
<keyword evidence="7" id="KW-0539">Nucleus</keyword>
<comment type="caution">
    <text evidence="10">The sequence shown here is derived from an EMBL/GenBank/DDBJ whole genome shotgun (WGS) entry which is preliminary data.</text>
</comment>
<reference evidence="10 11" key="1">
    <citation type="submission" date="2018-11" db="EMBL/GenBank/DDBJ databases">
        <title>Genome assembly of Steccherinum ochraceum LE-BIN_3174, the white-rot fungus of the Steccherinaceae family (The Residual Polyporoid clade, Polyporales, Basidiomycota).</title>
        <authorList>
            <person name="Fedorova T.V."/>
            <person name="Glazunova O.A."/>
            <person name="Landesman E.O."/>
            <person name="Moiseenko K.V."/>
            <person name="Psurtseva N.V."/>
            <person name="Savinova O.S."/>
            <person name="Shakhova N.V."/>
            <person name="Tyazhelova T.V."/>
            <person name="Vasina D.V."/>
        </authorList>
    </citation>
    <scope>NUCLEOTIDE SEQUENCE [LARGE SCALE GENOMIC DNA]</scope>
    <source>
        <strain evidence="10 11">LE-BIN_3174</strain>
    </source>
</reference>
<feature type="compositionally biased region" description="Polar residues" evidence="8">
    <location>
        <begin position="646"/>
        <end position="657"/>
    </location>
</feature>
<dbReference type="GO" id="GO:0005819">
    <property type="term" value="C:spindle"/>
    <property type="evidence" value="ECO:0007669"/>
    <property type="project" value="UniProtKB-SubCell"/>
</dbReference>
<feature type="region of interest" description="Disordered" evidence="8">
    <location>
        <begin position="342"/>
        <end position="400"/>
    </location>
</feature>
<evidence type="ECO:0000313" key="10">
    <source>
        <dbReference type="EMBL" id="TCD71547.1"/>
    </source>
</evidence>
<feature type="compositionally biased region" description="Basic and acidic residues" evidence="8">
    <location>
        <begin position="914"/>
        <end position="946"/>
    </location>
</feature>
<accession>A0A4V2MXV0</accession>
<feature type="compositionally biased region" description="Polar residues" evidence="8">
    <location>
        <begin position="697"/>
        <end position="711"/>
    </location>
</feature>
<feature type="compositionally biased region" description="Polar residues" evidence="8">
    <location>
        <begin position="978"/>
        <end position="987"/>
    </location>
</feature>
<feature type="compositionally biased region" description="Low complexity" evidence="8">
    <location>
        <begin position="990"/>
        <end position="1010"/>
    </location>
</feature>
<evidence type="ECO:0000256" key="6">
    <source>
        <dbReference type="ARBA" id="ARBA00023212"/>
    </source>
</evidence>
<feature type="domain" description="Inner centromere protein ARK-binding" evidence="9">
    <location>
        <begin position="1058"/>
        <end position="1114"/>
    </location>
</feature>
<evidence type="ECO:0000256" key="2">
    <source>
        <dbReference type="ARBA" id="ARBA00004186"/>
    </source>
</evidence>
<dbReference type="STRING" id="92696.A0A4V2MXV0"/>
<dbReference type="OrthoDB" id="6123at2759"/>
<feature type="compositionally biased region" description="Low complexity" evidence="8">
    <location>
        <begin position="793"/>
        <end position="809"/>
    </location>
</feature>
<evidence type="ECO:0000256" key="4">
    <source>
        <dbReference type="ARBA" id="ARBA00022490"/>
    </source>
</evidence>
<proteinExistence type="inferred from homology"/>
<feature type="region of interest" description="Disordered" evidence="8">
    <location>
        <begin position="128"/>
        <end position="177"/>
    </location>
</feature>
<dbReference type="PANTHER" id="PTHR13142:SF1">
    <property type="entry name" value="INNER CENTROMERE PROTEIN"/>
    <property type="match status" value="1"/>
</dbReference>
<evidence type="ECO:0000256" key="1">
    <source>
        <dbReference type="ARBA" id="ARBA00004123"/>
    </source>
</evidence>
<sequence>MDGSGPGEVGVLAWCNTIRFTMVQDPGRAFLDQQVQQQGFDFLEGYLSNVLSRPKEESVYELLKTPGRKKAAQKRTRPNIATTTKVDPAAIISLEDQDSHTGKENVAPVNSFHKALLEAKEKAEDVVRELDETQDYQPEVPASDHTEPHHTLSKNSPVTAMHVDEPTSPEFEDDTPPVIPAIHEEDEHMEARPAMHLSPAEAQTNSVKELSIIAEDDEERSRISSRPPALDDDAPMDLTVPLRDLEHPSAPTLARKPSMTHLAGLSAPSPLRKSMKLHREPSSSTLYQAPTTTPGAALGGKRTSWLVKAKEAKALEIAGAASRKVEVVTEVGFGLGITGATKKRKSGDMLGQVDSPSEDDTERKQKSAKVVEATRHSAPKSFEIEQKVSKPLPLPSKNTMSFTDDFTVPLADISEDEGALDKLKRTVEGFGARTKSMGKSLGGNAAAALAEARAAAQARVAERNMEQGTEVIVESPVTETSTSPATPLIVEEPPAISSERRLSVSDLVPSSGSKSKSKAPTRESNIAADTSVSTTPPDSPRLSTRLSQAPAPAPPPVFSKPPPVFVAPPPNSRPSSSNVKEFAFKLPPSHPFSLPPAMALGVNSAFPSSGSKPVLSAQSSKASLFSDGIFDKEDDVPAWMPHTQDTESSFNPTMTNTQEKEDDIFDAEDSWRVDDKFAAGSGWTPFEFGPTDKDDTMTWTTAQSRSTSQKGGDTDHFTTAPDATDALHHAHDSGERNPFDLRVEATAEEMDMAEMSMDIDDDSPAVVDSELEEIALAGKSTISLVQPQEGARSQSQQSMASTSSSQSQQLGFFGQATKLMTSVLGGGKKTKPEPVKSIQRAAVVAKKQQEEAEKKVTRLRDMEQRRQQALQRKAEEEKLRVQEEEKKLKEEMEKRKREREDLTDKRPLRTTTKKTTEEDTTKKRKLTVEPEKKAEPAKKPPSRDQPSRLGKAATVPVTKIGPPLKSAMKQATPAGHTSLATATSSKDLSVKVVKPTPSSSNLKSAASSLKGKGKAENADDVDQPAQVIQSQMANRVKAQIQAAREPPKVASESIELPEINSEYSDSEDEDRPRKFDPPEWAQSPELRQALQQQSTVDPDDIFGRVGPLRMEEIFRTRTSRFRARTSSANWSGADQLTAEEERAYARRMGYR</sequence>
<gene>
    <name evidence="10" type="ORF">EIP91_008928</name>
</gene>
<keyword evidence="4" id="KW-0963">Cytoplasm</keyword>